<evidence type="ECO:0008006" key="3">
    <source>
        <dbReference type="Google" id="ProtNLM"/>
    </source>
</evidence>
<name>A0ABU3UI10_9ACTN</name>
<keyword evidence="2" id="KW-1185">Reference proteome</keyword>
<gene>
    <name evidence="1" type="ORF">PU648_12535</name>
</gene>
<comment type="caution">
    <text evidence="1">The sequence shown here is derived from an EMBL/GenBank/DDBJ whole genome shotgun (WGS) entry which is preliminary data.</text>
</comment>
<organism evidence="1 2">
    <name type="scientific">Streptomyces mirabilis</name>
    <dbReference type="NCBI Taxonomy" id="68239"/>
    <lineage>
        <taxon>Bacteria</taxon>
        <taxon>Bacillati</taxon>
        <taxon>Actinomycetota</taxon>
        <taxon>Actinomycetes</taxon>
        <taxon>Kitasatosporales</taxon>
        <taxon>Streptomycetaceae</taxon>
        <taxon>Streptomyces</taxon>
    </lineage>
</organism>
<dbReference type="EMBL" id="JARAKF010000001">
    <property type="protein sequence ID" value="MDU8993174.1"/>
    <property type="molecule type" value="Genomic_DNA"/>
</dbReference>
<dbReference type="RefSeq" id="WP_143609732.1">
    <property type="nucleotide sequence ID" value="NZ_CP107955.1"/>
</dbReference>
<sequence>MELDQTAARAETRGAPAVALEALERSIALSEVPSRRAKRLLKAAELALELGRTDQAAAHLQLAAPPEVDVLVRARMVLLSEGLEIDVSRSIPRLHLLLTTAEEAAAGDPELALRLLRAAATRGWWDNPGCVLRERVVAAAERLPVPELHPDLVFVLAGATPLERGATVIERLERLERCPLTWISSFCSFILRLVFRLAE</sequence>
<evidence type="ECO:0000313" key="2">
    <source>
        <dbReference type="Proteomes" id="UP001257627"/>
    </source>
</evidence>
<reference evidence="1 2" key="1">
    <citation type="submission" date="2023-02" db="EMBL/GenBank/DDBJ databases">
        <authorList>
            <person name="Maleckis M."/>
        </authorList>
    </citation>
    <scope>NUCLEOTIDE SEQUENCE [LARGE SCALE GENOMIC DNA]</scope>
    <source>
        <strain evidence="1 2">P8-A2</strain>
    </source>
</reference>
<proteinExistence type="predicted"/>
<accession>A0ABU3UI10</accession>
<protein>
    <recommendedName>
        <fullName evidence="3">Tetratricopeptide repeat-containing protein</fullName>
    </recommendedName>
</protein>
<evidence type="ECO:0000313" key="1">
    <source>
        <dbReference type="EMBL" id="MDU8993174.1"/>
    </source>
</evidence>
<dbReference type="Proteomes" id="UP001257627">
    <property type="component" value="Unassembled WGS sequence"/>
</dbReference>